<gene>
    <name evidence="1" type="ORF">BaRGS_00012859</name>
</gene>
<organism evidence="1 2">
    <name type="scientific">Batillaria attramentaria</name>
    <dbReference type="NCBI Taxonomy" id="370345"/>
    <lineage>
        <taxon>Eukaryota</taxon>
        <taxon>Metazoa</taxon>
        <taxon>Spiralia</taxon>
        <taxon>Lophotrochozoa</taxon>
        <taxon>Mollusca</taxon>
        <taxon>Gastropoda</taxon>
        <taxon>Caenogastropoda</taxon>
        <taxon>Sorbeoconcha</taxon>
        <taxon>Cerithioidea</taxon>
        <taxon>Batillariidae</taxon>
        <taxon>Batillaria</taxon>
    </lineage>
</organism>
<keyword evidence="2" id="KW-1185">Reference proteome</keyword>
<dbReference type="EMBL" id="JACVVK020000071">
    <property type="protein sequence ID" value="KAK7495869.1"/>
    <property type="molecule type" value="Genomic_DNA"/>
</dbReference>
<name>A0ABD0L8I2_9CAEN</name>
<evidence type="ECO:0000313" key="2">
    <source>
        <dbReference type="Proteomes" id="UP001519460"/>
    </source>
</evidence>
<dbReference type="Proteomes" id="UP001519460">
    <property type="component" value="Unassembled WGS sequence"/>
</dbReference>
<reference evidence="1 2" key="1">
    <citation type="journal article" date="2023" name="Sci. Data">
        <title>Genome assembly of the Korean intertidal mud-creeper Batillaria attramentaria.</title>
        <authorList>
            <person name="Patra A.K."/>
            <person name="Ho P.T."/>
            <person name="Jun S."/>
            <person name="Lee S.J."/>
            <person name="Kim Y."/>
            <person name="Won Y.J."/>
        </authorList>
    </citation>
    <scope>NUCLEOTIDE SEQUENCE [LARGE SCALE GENOMIC DNA]</scope>
    <source>
        <strain evidence="1">Wonlab-2016</strain>
    </source>
</reference>
<proteinExistence type="predicted"/>
<dbReference type="AlphaFoldDB" id="A0ABD0L8I2"/>
<evidence type="ECO:0000313" key="1">
    <source>
        <dbReference type="EMBL" id="KAK7495869.1"/>
    </source>
</evidence>
<comment type="caution">
    <text evidence="1">The sequence shown here is derived from an EMBL/GenBank/DDBJ whole genome shotgun (WGS) entry which is preliminary data.</text>
</comment>
<protein>
    <submittedName>
        <fullName evidence="1">Uncharacterized protein</fullName>
    </submittedName>
</protein>
<sequence length="97" mass="10949">MEVDYEIVENHPSAVSSTAKRLANGSQSDGIVLSFRTVKLYGFVEGNYYAEPNVPLYAGSCGSLWKSNRFNLPNSWSGQRYRKSQAADAYHCPYYIR</sequence>
<accession>A0ABD0L8I2</accession>